<dbReference type="SFLD" id="SFLDF00027">
    <property type="entry name" value="p-type_atpase"/>
    <property type="match status" value="1"/>
</dbReference>
<dbReference type="InterPro" id="IPR023214">
    <property type="entry name" value="HAD_sf"/>
</dbReference>
<feature type="binding site" evidence="13">
    <location>
        <position position="923"/>
    </location>
    <ligand>
        <name>ATP</name>
        <dbReference type="ChEBI" id="CHEBI:30616"/>
    </ligand>
</feature>
<dbReference type="Pfam" id="PF13246">
    <property type="entry name" value="Cation_ATPase"/>
    <property type="match status" value="1"/>
</dbReference>
<dbReference type="PROSITE" id="PS00154">
    <property type="entry name" value="ATPASE_E1_E2"/>
    <property type="match status" value="1"/>
</dbReference>
<keyword evidence="9 15" id="KW-1133">Transmembrane helix</keyword>
<dbReference type="GO" id="GO:0016887">
    <property type="term" value="F:ATP hydrolysis activity"/>
    <property type="evidence" value="ECO:0007669"/>
    <property type="project" value="InterPro"/>
</dbReference>
<feature type="binding site" evidence="13">
    <location>
        <position position="432"/>
    </location>
    <ligand>
        <name>ATP</name>
        <dbReference type="ChEBI" id="CHEBI:30616"/>
    </ligand>
</feature>
<feature type="binding site" evidence="14">
    <location>
        <position position="433"/>
    </location>
    <ligand>
        <name>Mg(2+)</name>
        <dbReference type="ChEBI" id="CHEBI:18420"/>
    </ligand>
</feature>
<evidence type="ECO:0000313" key="19">
    <source>
        <dbReference type="EMBL" id="KAK9806980.1"/>
    </source>
</evidence>
<dbReference type="Proteomes" id="UP001489004">
    <property type="component" value="Unassembled WGS sequence"/>
</dbReference>
<evidence type="ECO:0000256" key="13">
    <source>
        <dbReference type="PIRSR" id="PIRSR606539-2"/>
    </source>
</evidence>
<dbReference type="InterPro" id="IPR044492">
    <property type="entry name" value="P_typ_ATPase_HD_dom"/>
</dbReference>
<comment type="similarity">
    <text evidence="2 15">Belongs to the cation transport ATPase (P-type) (TC 3.A.3) family. Type IV subfamily.</text>
</comment>
<dbReference type="GO" id="GO:0045332">
    <property type="term" value="P:phospholipid translocation"/>
    <property type="evidence" value="ECO:0007669"/>
    <property type="project" value="TreeGrafter"/>
</dbReference>
<feature type="transmembrane region" description="Helical" evidence="15">
    <location>
        <begin position="982"/>
        <end position="998"/>
    </location>
</feature>
<dbReference type="InterPro" id="IPR008250">
    <property type="entry name" value="ATPase_P-typ_transduc_dom_A_sf"/>
</dbReference>
<organism evidence="19 20">
    <name type="scientific">[Myrmecia] bisecta</name>
    <dbReference type="NCBI Taxonomy" id="41462"/>
    <lineage>
        <taxon>Eukaryota</taxon>
        <taxon>Viridiplantae</taxon>
        <taxon>Chlorophyta</taxon>
        <taxon>core chlorophytes</taxon>
        <taxon>Trebouxiophyceae</taxon>
        <taxon>Trebouxiales</taxon>
        <taxon>Trebouxiaceae</taxon>
        <taxon>Myrmecia</taxon>
    </lineage>
</organism>
<evidence type="ECO:0000256" key="5">
    <source>
        <dbReference type="ARBA" id="ARBA00022741"/>
    </source>
</evidence>
<feature type="binding site" evidence="13">
    <location>
        <position position="431"/>
    </location>
    <ligand>
        <name>ATP</name>
        <dbReference type="ChEBI" id="CHEBI:30616"/>
    </ligand>
</feature>
<comment type="cofactor">
    <cofactor evidence="14">
        <name>Mg(2+)</name>
        <dbReference type="ChEBI" id="CHEBI:18420"/>
    </cofactor>
</comment>
<feature type="binding site" evidence="14">
    <location>
        <position position="920"/>
    </location>
    <ligand>
        <name>Mg(2+)</name>
        <dbReference type="ChEBI" id="CHEBI:18420"/>
    </ligand>
</feature>
<feature type="transmembrane region" description="Helical" evidence="15">
    <location>
        <begin position="1164"/>
        <end position="1183"/>
    </location>
</feature>
<dbReference type="InterPro" id="IPR023299">
    <property type="entry name" value="ATPase_P-typ_cyto_dom_N"/>
</dbReference>
<evidence type="ECO:0000256" key="6">
    <source>
        <dbReference type="ARBA" id="ARBA00022840"/>
    </source>
</evidence>
<feature type="binding site" evidence="13">
    <location>
        <position position="433"/>
    </location>
    <ligand>
        <name>ATP</name>
        <dbReference type="ChEBI" id="CHEBI:30616"/>
    </ligand>
</feature>
<dbReference type="Gene3D" id="3.40.50.1000">
    <property type="entry name" value="HAD superfamily/HAD-like"/>
    <property type="match status" value="2"/>
</dbReference>
<dbReference type="PANTHER" id="PTHR24092">
    <property type="entry name" value="PROBABLE PHOSPHOLIPID-TRANSPORTING ATPASE"/>
    <property type="match status" value="1"/>
</dbReference>
<dbReference type="SUPFAM" id="SSF81653">
    <property type="entry name" value="Calcium ATPase, transduction domain A"/>
    <property type="match status" value="1"/>
</dbReference>
<dbReference type="AlphaFoldDB" id="A0AAW1PAY7"/>
<dbReference type="GO" id="GO:0005524">
    <property type="term" value="F:ATP binding"/>
    <property type="evidence" value="ECO:0007669"/>
    <property type="project" value="UniProtKB-UniRule"/>
</dbReference>
<feature type="transmembrane region" description="Helical" evidence="15">
    <location>
        <begin position="106"/>
        <end position="125"/>
    </location>
</feature>
<feature type="transmembrane region" description="Helical" evidence="15">
    <location>
        <begin position="1010"/>
        <end position="1030"/>
    </location>
</feature>
<evidence type="ECO:0000256" key="7">
    <source>
        <dbReference type="ARBA" id="ARBA00022842"/>
    </source>
</evidence>
<dbReference type="InterPro" id="IPR032630">
    <property type="entry name" value="P_typ_ATPase_c"/>
</dbReference>
<comment type="catalytic activity">
    <reaction evidence="11 15">
        <text>ATP + H2O + phospholipidSide 1 = ADP + phosphate + phospholipidSide 2.</text>
        <dbReference type="EC" id="7.6.2.1"/>
    </reaction>
</comment>
<dbReference type="GO" id="GO:0000287">
    <property type="term" value="F:magnesium ion binding"/>
    <property type="evidence" value="ECO:0007669"/>
    <property type="project" value="UniProtKB-UniRule"/>
</dbReference>
<comment type="subcellular location">
    <subcellularLocation>
        <location evidence="1 15">Membrane</location>
        <topology evidence="1 15">Multi-pass membrane protein</topology>
    </subcellularLocation>
</comment>
<proteinExistence type="inferred from homology"/>
<dbReference type="Gene3D" id="3.40.1110.10">
    <property type="entry name" value="Calcium-transporting ATPase, cytoplasmic domain N"/>
    <property type="match status" value="2"/>
</dbReference>
<keyword evidence="4 14" id="KW-0479">Metal-binding</keyword>
<dbReference type="InterPro" id="IPR036412">
    <property type="entry name" value="HAD-like_sf"/>
</dbReference>
<feature type="binding site" evidence="13">
    <location>
        <position position="761"/>
    </location>
    <ligand>
        <name>ATP</name>
        <dbReference type="ChEBI" id="CHEBI:30616"/>
    </ligand>
</feature>
<feature type="transmembrane region" description="Helical" evidence="15">
    <location>
        <begin position="307"/>
        <end position="333"/>
    </location>
</feature>
<feature type="region of interest" description="Disordered" evidence="16">
    <location>
        <begin position="15"/>
        <end position="46"/>
    </location>
</feature>
<evidence type="ECO:0000313" key="20">
    <source>
        <dbReference type="Proteomes" id="UP001489004"/>
    </source>
</evidence>
<reference evidence="19 20" key="1">
    <citation type="journal article" date="2024" name="Nat. Commun.">
        <title>Phylogenomics reveals the evolutionary origins of lichenization in chlorophyte algae.</title>
        <authorList>
            <person name="Puginier C."/>
            <person name="Libourel C."/>
            <person name="Otte J."/>
            <person name="Skaloud P."/>
            <person name="Haon M."/>
            <person name="Grisel S."/>
            <person name="Petersen M."/>
            <person name="Berrin J.G."/>
            <person name="Delaux P.M."/>
            <person name="Dal Grande F."/>
            <person name="Keller J."/>
        </authorList>
    </citation>
    <scope>NUCLEOTIDE SEQUENCE [LARGE SCALE GENOMIC DNA]</scope>
    <source>
        <strain evidence="19 20">SAG 2043</strain>
    </source>
</reference>
<feature type="binding site" evidence="13">
    <location>
        <position position="871"/>
    </location>
    <ligand>
        <name>ATP</name>
        <dbReference type="ChEBI" id="CHEBI:30616"/>
    </ligand>
</feature>
<dbReference type="EC" id="7.6.2.1" evidence="15"/>
<evidence type="ECO:0000256" key="11">
    <source>
        <dbReference type="ARBA" id="ARBA00034036"/>
    </source>
</evidence>
<feature type="binding site" evidence="13">
    <location>
        <position position="680"/>
    </location>
    <ligand>
        <name>ATP</name>
        <dbReference type="ChEBI" id="CHEBI:30616"/>
    </ligand>
</feature>
<evidence type="ECO:0000256" key="4">
    <source>
        <dbReference type="ARBA" id="ARBA00022723"/>
    </source>
</evidence>
<evidence type="ECO:0000256" key="14">
    <source>
        <dbReference type="PIRSR" id="PIRSR606539-3"/>
    </source>
</evidence>
<dbReference type="NCBIfam" id="TIGR01494">
    <property type="entry name" value="ATPase_P-type"/>
    <property type="match status" value="1"/>
</dbReference>
<keyword evidence="7 14" id="KW-0460">Magnesium</keyword>
<feature type="active site" description="4-aspartylphosphate intermediate" evidence="12">
    <location>
        <position position="431"/>
    </location>
</feature>
<feature type="transmembrane region" description="Helical" evidence="15">
    <location>
        <begin position="1092"/>
        <end position="1113"/>
    </location>
</feature>
<protein>
    <recommendedName>
        <fullName evidence="15">Phospholipid-transporting ATPase</fullName>
        <ecNumber evidence="15">7.6.2.1</ecNumber>
    </recommendedName>
</protein>
<feature type="binding site" evidence="13">
    <location>
        <position position="622"/>
    </location>
    <ligand>
        <name>ATP</name>
        <dbReference type="ChEBI" id="CHEBI:30616"/>
    </ligand>
</feature>
<keyword evidence="3 15" id="KW-0812">Transmembrane</keyword>
<evidence type="ECO:0000256" key="15">
    <source>
        <dbReference type="RuleBase" id="RU362033"/>
    </source>
</evidence>
<feature type="domain" description="P-type ATPase N-terminal" evidence="17">
    <location>
        <begin position="53"/>
        <end position="106"/>
    </location>
</feature>
<evidence type="ECO:0000256" key="16">
    <source>
        <dbReference type="SAM" id="MobiDB-lite"/>
    </source>
</evidence>
<dbReference type="SUPFAM" id="SSF81665">
    <property type="entry name" value="Calcium ATPase, transmembrane domain M"/>
    <property type="match status" value="1"/>
</dbReference>
<sequence>MAWLDWLSRSKARSGSSRLNKQDSKGAVSTGVGTSPSSRAVHMGPDEGGINPNAGFGKNHIKTAKYNVVTFLPIFLFTMFSRVAYLYFLAQAALAWWSVVSPFSPFGPTAALLFVLLVAAIKALVEDHKRHVEDRRTNNSVAHVVHSDGSVHDIKWRHVSVGMVLQVHDDEDFPADMLCLSCYHPDNVCYIKTTNLDGESNLKIRRPVDLKESIPEGPEAVMALEGTLHCEPPNPNLHSFVGKFDARFKSSGTETTVSVTMNEMLLRGCTLKNSGHVLGLVVYTGAETRIQMNAASPPRKLGSFDSFLNVQIALVIGLQLIMCFGCAIASLAWRHNYGYERWYLGLASYTQGNFSNPAAYLFIVFLTFWILFSYMVPISLFVTMEIVKFWLASVYIDFDPHMRDPETRQRAKARNSDMIEDLGMVQYVFSDKTGTLTSNEMRLRTIAIKGSAYSKMDFRLEDEERKGLAALEAYDSRLAQAAAALRTNGFWRDAVARGGSDANLLHIDSATTLTAEQSDLVSRLASEASFSVSQRQLTAAQMILGHHVLDFWTNVCLCHNLIVEKAPEGAKVLYQGPSPDEVALVEGGRQLGFEFVGRSRTDITISMLGHRVTHELLIVLDFSSDRARMSVVARSPDGTIRLYSKGSDAVMLPRLHHHGDAQVLKDTQDNLRAFSVQGLRTLVLASRVVPEQEYADWNVCYQEAASSLEGREDKVAAVAEDLERDLELLGVTAIEDKLQDGVPDAIQTLIDAGMKVWMITGDKQETAINIAISCQLIRQPDTLLMCNADSPEAARGLLQDLLHQVQERSVQHVKSHKRGPHLQVGQSQPAELVIDGKTLSYVLGTPAQELLASLAVLCDSVVVNRASPSQKAAIVRMMKRHFRNAEGVQRPRWQRLLLWPLLWLHRHNSGLHCRMLAIGDGANDVAMIQAADIGIGIMGKEGRQATNNSDYAISQFRFLVRLLLVHGTLTSYRLSRLIKYSFYKNITFAFMLFFLQLFDGFSGQALLDGITAAFYNAFFTALPIGAFALLDRPVRHMATLVKYPKLYNKTASLTARSFWKTAVLTAIAHGAVCFFIPYFSASASGRNSTDDLFSVGKTTFIAIIGVVSAELALVSRFWTFPFALVWALSYLLVYPFLVIIPLLYKAFGAYDVANGANMRILASGIFWLELVVVYITTFGSRYLERSIKWLWFPNDSMILAEREVLEDQQRKALGFVSNEPAAKKGSVELTAVPESVKLWAPNGPLNGSREEC</sequence>
<feature type="binding site" evidence="13">
    <location>
        <position position="645"/>
    </location>
    <ligand>
        <name>ATP</name>
        <dbReference type="ChEBI" id="CHEBI:30616"/>
    </ligand>
</feature>
<dbReference type="SFLD" id="SFLDS00003">
    <property type="entry name" value="Haloacid_Dehalogenase"/>
    <property type="match status" value="1"/>
</dbReference>
<dbReference type="PRINTS" id="PR00119">
    <property type="entry name" value="CATATPASE"/>
</dbReference>
<evidence type="ECO:0000259" key="17">
    <source>
        <dbReference type="Pfam" id="PF16209"/>
    </source>
</evidence>
<evidence type="ECO:0000256" key="3">
    <source>
        <dbReference type="ARBA" id="ARBA00022692"/>
    </source>
</evidence>
<dbReference type="PANTHER" id="PTHR24092:SF150">
    <property type="entry name" value="PHOSPHOLIPID-TRANSPORTING ATPASE"/>
    <property type="match status" value="1"/>
</dbReference>
<dbReference type="InterPro" id="IPR018303">
    <property type="entry name" value="ATPase_P-typ_P_site"/>
</dbReference>
<dbReference type="NCBIfam" id="TIGR01652">
    <property type="entry name" value="ATPase-Plipid"/>
    <property type="match status" value="1"/>
</dbReference>
<keyword evidence="6 13" id="KW-0067">ATP-binding</keyword>
<dbReference type="Pfam" id="PF16212">
    <property type="entry name" value="PhoLip_ATPase_C"/>
    <property type="match status" value="1"/>
</dbReference>
<feature type="binding site" evidence="14">
    <location>
        <position position="431"/>
    </location>
    <ligand>
        <name>Mg(2+)</name>
        <dbReference type="ChEBI" id="CHEBI:18420"/>
    </ligand>
</feature>
<feature type="domain" description="P-type ATPase C-terminal" evidence="18">
    <location>
        <begin position="947"/>
        <end position="1194"/>
    </location>
</feature>
<keyword evidence="20" id="KW-1185">Reference proteome</keyword>
<gene>
    <name evidence="19" type="ORF">WJX72_009386</name>
</gene>
<evidence type="ECO:0000256" key="2">
    <source>
        <dbReference type="ARBA" id="ARBA00008109"/>
    </source>
</evidence>
<dbReference type="SUPFAM" id="SSF81660">
    <property type="entry name" value="Metal cation-transporting ATPase, ATP-binding domain N"/>
    <property type="match status" value="1"/>
</dbReference>
<evidence type="ECO:0000256" key="12">
    <source>
        <dbReference type="PIRSR" id="PIRSR606539-1"/>
    </source>
</evidence>
<feature type="transmembrane region" description="Helical" evidence="15">
    <location>
        <begin position="1058"/>
        <end position="1080"/>
    </location>
</feature>
<feature type="binding site" evidence="13">
    <location>
        <position position="762"/>
    </location>
    <ligand>
        <name>ATP</name>
        <dbReference type="ChEBI" id="CHEBI:30616"/>
    </ligand>
</feature>
<dbReference type="EMBL" id="JALJOR010000013">
    <property type="protein sequence ID" value="KAK9806980.1"/>
    <property type="molecule type" value="Genomic_DNA"/>
</dbReference>
<evidence type="ECO:0000256" key="8">
    <source>
        <dbReference type="ARBA" id="ARBA00022967"/>
    </source>
</evidence>
<dbReference type="GO" id="GO:0140326">
    <property type="term" value="F:ATPase-coupled intramembrane lipid transporter activity"/>
    <property type="evidence" value="ECO:0007669"/>
    <property type="project" value="UniProtKB-EC"/>
</dbReference>
<dbReference type="InterPro" id="IPR023298">
    <property type="entry name" value="ATPase_P-typ_TM_dom_sf"/>
</dbReference>
<feature type="binding site" evidence="13">
    <location>
        <position position="924"/>
    </location>
    <ligand>
        <name>ATP</name>
        <dbReference type="ChEBI" id="CHEBI:30616"/>
    </ligand>
</feature>
<evidence type="ECO:0000256" key="9">
    <source>
        <dbReference type="ARBA" id="ARBA00022989"/>
    </source>
</evidence>
<keyword evidence="8 15" id="KW-1278">Translocase</keyword>
<dbReference type="Gene3D" id="2.70.150.10">
    <property type="entry name" value="Calcium-transporting ATPase, cytoplasmic transduction domain A"/>
    <property type="match status" value="1"/>
</dbReference>
<feature type="binding site" evidence="14">
    <location>
        <position position="924"/>
    </location>
    <ligand>
        <name>Mg(2+)</name>
        <dbReference type="ChEBI" id="CHEBI:18420"/>
    </ligand>
</feature>
<dbReference type="Pfam" id="PF16209">
    <property type="entry name" value="PhoLip_ATPase_N"/>
    <property type="match status" value="1"/>
</dbReference>
<feature type="transmembrane region" description="Helical" evidence="15">
    <location>
        <begin position="68"/>
        <end position="94"/>
    </location>
</feature>
<accession>A0AAW1PAY7</accession>
<feature type="binding site" evidence="13">
    <location>
        <position position="760"/>
    </location>
    <ligand>
        <name>ATP</name>
        <dbReference type="ChEBI" id="CHEBI:30616"/>
    </ligand>
</feature>
<evidence type="ECO:0000256" key="1">
    <source>
        <dbReference type="ARBA" id="ARBA00004141"/>
    </source>
</evidence>
<keyword evidence="5 13" id="KW-0547">Nucleotide-binding</keyword>
<dbReference type="InterPro" id="IPR032631">
    <property type="entry name" value="P-type_ATPase_N"/>
</dbReference>
<feature type="binding site" evidence="13">
    <location>
        <position position="865"/>
    </location>
    <ligand>
        <name>ATP</name>
        <dbReference type="ChEBI" id="CHEBI:30616"/>
    </ligand>
</feature>
<name>A0AAW1PAY7_9CHLO</name>
<dbReference type="GO" id="GO:0005886">
    <property type="term" value="C:plasma membrane"/>
    <property type="evidence" value="ECO:0007669"/>
    <property type="project" value="TreeGrafter"/>
</dbReference>
<dbReference type="InterPro" id="IPR006539">
    <property type="entry name" value="P-type_ATPase_IV"/>
</dbReference>
<evidence type="ECO:0000256" key="10">
    <source>
        <dbReference type="ARBA" id="ARBA00023136"/>
    </source>
</evidence>
<feature type="binding site" evidence="13">
    <location>
        <position position="581"/>
    </location>
    <ligand>
        <name>ATP</name>
        <dbReference type="ChEBI" id="CHEBI:30616"/>
    </ligand>
</feature>
<feature type="transmembrane region" description="Helical" evidence="15">
    <location>
        <begin position="358"/>
        <end position="382"/>
    </location>
</feature>
<dbReference type="SUPFAM" id="SSF56784">
    <property type="entry name" value="HAD-like"/>
    <property type="match status" value="1"/>
</dbReference>
<comment type="caution">
    <text evidence="19">The sequence shown here is derived from an EMBL/GenBank/DDBJ whole genome shotgun (WGS) entry which is preliminary data.</text>
</comment>
<evidence type="ECO:0000259" key="18">
    <source>
        <dbReference type="Pfam" id="PF16212"/>
    </source>
</evidence>
<dbReference type="Gene3D" id="1.20.1110.10">
    <property type="entry name" value="Calcium-transporting ATPase, transmembrane domain"/>
    <property type="match status" value="1"/>
</dbReference>
<dbReference type="InterPro" id="IPR001757">
    <property type="entry name" value="P_typ_ATPase"/>
</dbReference>
<dbReference type="SFLD" id="SFLDG00002">
    <property type="entry name" value="C1.7:_P-type_atpase_like"/>
    <property type="match status" value="1"/>
</dbReference>
<keyword evidence="10 15" id="KW-0472">Membrane</keyword>
<feature type="transmembrane region" description="Helical" evidence="15">
    <location>
        <begin position="1120"/>
        <end position="1144"/>
    </location>
</feature>